<reference evidence="2" key="1">
    <citation type="submission" date="2014-05" db="EMBL/GenBank/DDBJ databases">
        <title>The transcriptome of the halophilic microalga Tetraselmis sp. GSL018 isolated from the Great Salt Lake, Utah.</title>
        <authorList>
            <person name="Jinkerson R.E."/>
            <person name="D'Adamo S."/>
            <person name="Posewitz M.C."/>
        </authorList>
    </citation>
    <scope>NUCLEOTIDE SEQUENCE</scope>
    <source>
        <strain evidence="2">GSL018</strain>
    </source>
</reference>
<organism evidence="2">
    <name type="scientific">Tetraselmis sp. GSL018</name>
    <dbReference type="NCBI Taxonomy" id="582737"/>
    <lineage>
        <taxon>Eukaryota</taxon>
        <taxon>Viridiplantae</taxon>
        <taxon>Chlorophyta</taxon>
        <taxon>core chlorophytes</taxon>
        <taxon>Chlorodendrophyceae</taxon>
        <taxon>Chlorodendrales</taxon>
        <taxon>Chlorodendraceae</taxon>
        <taxon>Tetraselmis</taxon>
    </lineage>
</organism>
<accession>A0A061S6L4</accession>
<feature type="region of interest" description="Disordered" evidence="1">
    <location>
        <begin position="92"/>
        <end position="133"/>
    </location>
</feature>
<sequence length="133" mass="15584">MSEAPDVEEFEVDIDKVEFSNRTDFGDDKVNDGRNYQGLLSHSEYLKRKSELVKEPVNIVEEATKRKKLDDAERARDEKELKVRLEEKKQKLRKELEQDNNDGQKPSKRKTKKQKRKDTGILSFDLDDDGVED</sequence>
<proteinExistence type="predicted"/>
<evidence type="ECO:0000256" key="1">
    <source>
        <dbReference type="SAM" id="MobiDB-lite"/>
    </source>
</evidence>
<evidence type="ECO:0000313" key="2">
    <source>
        <dbReference type="EMBL" id="JAC80817.1"/>
    </source>
</evidence>
<name>A0A061S6L4_9CHLO</name>
<dbReference type="AlphaFoldDB" id="A0A061S6L4"/>
<dbReference type="EMBL" id="GBEZ01004398">
    <property type="protein sequence ID" value="JAC80817.1"/>
    <property type="molecule type" value="Transcribed_RNA"/>
</dbReference>
<protein>
    <submittedName>
        <fullName evidence="2">Uncharacterized protein</fullName>
    </submittedName>
</protein>
<gene>
    <name evidence="2" type="ORF">TSPGSL018_9392</name>
</gene>
<feature type="compositionally biased region" description="Basic residues" evidence="1">
    <location>
        <begin position="106"/>
        <end position="116"/>
    </location>
</feature>